<organism evidence="1 2">
    <name type="scientific">Rhodonellum ikkaensis</name>
    <dbReference type="NCBI Taxonomy" id="336829"/>
    <lineage>
        <taxon>Bacteria</taxon>
        <taxon>Pseudomonadati</taxon>
        <taxon>Bacteroidota</taxon>
        <taxon>Cytophagia</taxon>
        <taxon>Cytophagales</taxon>
        <taxon>Cytophagaceae</taxon>
        <taxon>Rhodonellum</taxon>
    </lineage>
</organism>
<comment type="caution">
    <text evidence="1">The sequence shown here is derived from an EMBL/GenBank/DDBJ whole genome shotgun (WGS) entry which is preliminary data.</text>
</comment>
<evidence type="ECO:0000313" key="2">
    <source>
        <dbReference type="Proteomes" id="UP000199663"/>
    </source>
</evidence>
<evidence type="ECO:0008006" key="3">
    <source>
        <dbReference type="Google" id="ProtNLM"/>
    </source>
</evidence>
<name>A0A1H3M2D7_9BACT</name>
<dbReference type="Proteomes" id="UP000199663">
    <property type="component" value="Unassembled WGS sequence"/>
</dbReference>
<accession>A0A1H3M2D7</accession>
<dbReference type="PROSITE" id="PS51257">
    <property type="entry name" value="PROKAR_LIPOPROTEIN"/>
    <property type="match status" value="1"/>
</dbReference>
<sequence length="162" mass="18998">MQNTMKNQFKSVTILLLLTVLLGSCQEESLNQSCEGENSQRIETFYNEELENLPCSIQHINPDTREVNLVIKSQADYIKYFTCNTELPAIDFEKYFILAGRYRHHQCAEFNRQQVFICNNKLIYKVEMHELICAAFTNVFYVTVIERKYEGLQVVFDVGFKN</sequence>
<protein>
    <recommendedName>
        <fullName evidence="3">Lipoprotein</fullName>
    </recommendedName>
</protein>
<gene>
    <name evidence="1" type="ORF">SAMN05444412_102315</name>
</gene>
<evidence type="ECO:0000313" key="1">
    <source>
        <dbReference type="EMBL" id="SDY70753.1"/>
    </source>
</evidence>
<dbReference type="EMBL" id="FNQC01000002">
    <property type="protein sequence ID" value="SDY70753.1"/>
    <property type="molecule type" value="Genomic_DNA"/>
</dbReference>
<keyword evidence="2" id="KW-1185">Reference proteome</keyword>
<reference evidence="1 2" key="1">
    <citation type="submission" date="2016-10" db="EMBL/GenBank/DDBJ databases">
        <authorList>
            <person name="Varghese N."/>
            <person name="Submissions S."/>
        </authorList>
    </citation>
    <scope>NUCLEOTIDE SEQUENCE [LARGE SCALE GENOMIC DNA]</scope>
    <source>
        <strain evidence="1 2">DSM 17997</strain>
    </source>
</reference>
<proteinExistence type="predicted"/>